<evidence type="ECO:0000313" key="1">
    <source>
        <dbReference type="EMBL" id="RZB69391.1"/>
    </source>
</evidence>
<gene>
    <name evidence="1" type="ORF">D0Y65_038952</name>
</gene>
<organism evidence="1 2">
    <name type="scientific">Glycine soja</name>
    <name type="common">Wild soybean</name>
    <dbReference type="NCBI Taxonomy" id="3848"/>
    <lineage>
        <taxon>Eukaryota</taxon>
        <taxon>Viridiplantae</taxon>
        <taxon>Streptophyta</taxon>
        <taxon>Embryophyta</taxon>
        <taxon>Tracheophyta</taxon>
        <taxon>Spermatophyta</taxon>
        <taxon>Magnoliopsida</taxon>
        <taxon>eudicotyledons</taxon>
        <taxon>Gunneridae</taxon>
        <taxon>Pentapetalae</taxon>
        <taxon>rosids</taxon>
        <taxon>fabids</taxon>
        <taxon>Fabales</taxon>
        <taxon>Fabaceae</taxon>
        <taxon>Papilionoideae</taxon>
        <taxon>50 kb inversion clade</taxon>
        <taxon>NPAAA clade</taxon>
        <taxon>indigoferoid/millettioid clade</taxon>
        <taxon>Phaseoleae</taxon>
        <taxon>Glycine</taxon>
        <taxon>Glycine subgen. Soja</taxon>
    </lineage>
</organism>
<dbReference type="EMBL" id="QZWG01000014">
    <property type="protein sequence ID" value="RZB69391.1"/>
    <property type="molecule type" value="Genomic_DNA"/>
</dbReference>
<keyword evidence="2" id="KW-1185">Reference proteome</keyword>
<protein>
    <submittedName>
        <fullName evidence="1">Uncharacterized protein</fullName>
    </submittedName>
</protein>
<name>A0A445H7Z3_GLYSO</name>
<proteinExistence type="predicted"/>
<dbReference type="Proteomes" id="UP000289340">
    <property type="component" value="Chromosome 14"/>
</dbReference>
<dbReference type="EMBL" id="QZWG01000014">
    <property type="protein sequence ID" value="RZB69392.1"/>
    <property type="molecule type" value="Genomic_DNA"/>
</dbReference>
<reference evidence="1 2" key="1">
    <citation type="submission" date="2018-09" db="EMBL/GenBank/DDBJ databases">
        <title>A high-quality reference genome of wild soybean provides a powerful tool to mine soybean genomes.</title>
        <authorList>
            <person name="Xie M."/>
            <person name="Chung C.Y.L."/>
            <person name="Li M.-W."/>
            <person name="Wong F.-L."/>
            <person name="Chan T.-F."/>
            <person name="Lam H.-M."/>
        </authorList>
    </citation>
    <scope>NUCLEOTIDE SEQUENCE [LARGE SCALE GENOMIC DNA]</scope>
    <source>
        <strain evidence="2">cv. W05</strain>
        <tissue evidence="1">Hypocotyl of etiolated seedlings</tissue>
    </source>
</reference>
<comment type="caution">
    <text evidence="1">The sequence shown here is derived from an EMBL/GenBank/DDBJ whole genome shotgun (WGS) entry which is preliminary data.</text>
</comment>
<dbReference type="EMBL" id="QZWG01000014">
    <property type="protein sequence ID" value="RZB69390.1"/>
    <property type="molecule type" value="Genomic_DNA"/>
</dbReference>
<evidence type="ECO:0000313" key="2">
    <source>
        <dbReference type="Proteomes" id="UP000289340"/>
    </source>
</evidence>
<accession>A0A445H7Z3</accession>
<sequence>MRFNGKTLKIEFVGTCSATPVVAPLCQTNLMGRPNDVHLSCSLVLHEITGSMQFMQVFDGGSGRASISTWRTKKGTVQNQHKVRPLELLIPRKKQTASSIDEFVVFVHVAWSRQSHWRFRHALGVVSQTGKFQAQLGAAGA</sequence>
<dbReference type="AlphaFoldDB" id="A0A445H7Z3"/>